<dbReference type="PANTHER" id="PTHR38457">
    <property type="entry name" value="REGULATOR ABRB-RELATED"/>
    <property type="match status" value="1"/>
</dbReference>
<feature type="transmembrane region" description="Helical" evidence="1">
    <location>
        <begin position="91"/>
        <end position="112"/>
    </location>
</feature>
<keyword evidence="3" id="KW-1185">Reference proteome</keyword>
<dbReference type="GO" id="GO:0010468">
    <property type="term" value="P:regulation of gene expression"/>
    <property type="evidence" value="ECO:0007669"/>
    <property type="project" value="InterPro"/>
</dbReference>
<protein>
    <submittedName>
        <fullName evidence="2">AbrB family transcriptional regulator</fullName>
    </submittedName>
</protein>
<feature type="transmembrane region" description="Helical" evidence="1">
    <location>
        <begin position="151"/>
        <end position="174"/>
    </location>
</feature>
<feature type="transmembrane region" description="Helical" evidence="1">
    <location>
        <begin position="337"/>
        <end position="355"/>
    </location>
</feature>
<dbReference type="Proteomes" id="UP000076567">
    <property type="component" value="Unassembled WGS sequence"/>
</dbReference>
<dbReference type="NCBIfam" id="TIGR03082">
    <property type="entry name" value="Gneg_AbrB_dup"/>
    <property type="match status" value="2"/>
</dbReference>
<proteinExistence type="predicted"/>
<reference evidence="3" key="1">
    <citation type="submission" date="2016-01" db="EMBL/GenBank/DDBJ databases">
        <title>Draft genome of Chromobacterium sp. F49.</title>
        <authorList>
            <person name="Hong K.W."/>
        </authorList>
    </citation>
    <scope>NUCLEOTIDE SEQUENCE [LARGE SCALE GENOMIC DNA]</scope>
    <source>
        <strain evidence="3">P7IIIA</strain>
    </source>
</reference>
<dbReference type="GO" id="GO:0016020">
    <property type="term" value="C:membrane"/>
    <property type="evidence" value="ECO:0007669"/>
    <property type="project" value="InterPro"/>
</dbReference>
<keyword evidence="1" id="KW-0812">Transmembrane</keyword>
<dbReference type="PIRSF" id="PIRSF038991">
    <property type="entry name" value="Protein_AbrB"/>
    <property type="match status" value="1"/>
</dbReference>
<organism evidence="2 3">
    <name type="scientific">Fictibacillus phosphorivorans</name>
    <dbReference type="NCBI Taxonomy" id="1221500"/>
    <lineage>
        <taxon>Bacteria</taxon>
        <taxon>Bacillati</taxon>
        <taxon>Bacillota</taxon>
        <taxon>Bacilli</taxon>
        <taxon>Bacillales</taxon>
        <taxon>Fictibacillaceae</taxon>
        <taxon>Fictibacillus</taxon>
    </lineage>
</organism>
<feature type="transmembrane region" description="Helical" evidence="1">
    <location>
        <begin position="57"/>
        <end position="79"/>
    </location>
</feature>
<feature type="transmembrane region" description="Helical" evidence="1">
    <location>
        <begin position="274"/>
        <end position="299"/>
    </location>
</feature>
<comment type="caution">
    <text evidence="2">The sequence shown here is derived from an EMBL/GenBank/DDBJ whole genome shotgun (WGS) entry which is preliminary data.</text>
</comment>
<feature type="transmembrane region" description="Helical" evidence="1">
    <location>
        <begin position="244"/>
        <end position="262"/>
    </location>
</feature>
<dbReference type="InterPro" id="IPR017516">
    <property type="entry name" value="AbrB_dup"/>
</dbReference>
<gene>
    <name evidence="2" type="ORF">AWM68_06975</name>
</gene>
<evidence type="ECO:0000313" key="2">
    <source>
        <dbReference type="EMBL" id="KZE66460.1"/>
    </source>
</evidence>
<feature type="transmembrane region" description="Helical" evidence="1">
    <location>
        <begin position="12"/>
        <end position="37"/>
    </location>
</feature>
<feature type="transmembrane region" description="Helical" evidence="1">
    <location>
        <begin position="194"/>
        <end position="212"/>
    </location>
</feature>
<dbReference type="PROSITE" id="PS51257">
    <property type="entry name" value="PROKAR_LIPOPROTEIN"/>
    <property type="match status" value="1"/>
</dbReference>
<name>A0A165NKX3_9BACL</name>
<evidence type="ECO:0000313" key="3">
    <source>
        <dbReference type="Proteomes" id="UP000076567"/>
    </source>
</evidence>
<dbReference type="AlphaFoldDB" id="A0A165NKX3"/>
<dbReference type="PANTHER" id="PTHR38457:SF1">
    <property type="entry name" value="REGULATOR ABRB-RELATED"/>
    <property type="match status" value="1"/>
</dbReference>
<accession>A0A165NKX3</accession>
<dbReference type="EMBL" id="LRFC01000023">
    <property type="protein sequence ID" value="KZE66460.1"/>
    <property type="molecule type" value="Genomic_DNA"/>
</dbReference>
<keyword evidence="1" id="KW-0472">Membrane</keyword>
<dbReference type="InterPro" id="IPR007820">
    <property type="entry name" value="AbrB_fam"/>
</dbReference>
<evidence type="ECO:0000256" key="1">
    <source>
        <dbReference type="SAM" id="Phobius"/>
    </source>
</evidence>
<keyword evidence="1" id="KW-1133">Transmembrane helix</keyword>
<dbReference type="Pfam" id="PF05145">
    <property type="entry name" value="AbrB"/>
    <property type="match status" value="1"/>
</dbReference>
<feature type="transmembrane region" description="Helical" evidence="1">
    <location>
        <begin position="219"/>
        <end position="238"/>
    </location>
</feature>
<sequence>MMTNKYFEKKKLFQLILTLISACIGGLVFTLMNWPIPWLLGSMTAVLVVNQLGWTKLYWPIALRNTGLIIVGYSIGLTFTKQSLHLMISQLPSMAFMTILLLIICAGMAFIISRLTSINFPTALTSSIPGGLSQIITFAEETKGIDITTVTFFQVTRLIVIIFAVPFLIFSPLFTKEGIQTIPDVITEGTQSSFFPQFILFAIFSIVMAFIGKKIKLPTAYLLGPILGIAILNVFGISGPSLPGSILDVSQLLIGGYIGLLLKPEKLKRKASMIPIALISGMMLVGIALGLSFLLIHLYHFSPITSFLSLAPGGADQMGIIGHELEADVTMITGYQLFRILFIFFAVPPLLKWVMRFHMNKEALKHE</sequence>